<comment type="similarity">
    <text evidence="2">Belongs to the autoinducer-2 exporter (AI-2E) (TC 2.A.86) family.</text>
</comment>
<dbReference type="Proteomes" id="UP000264693">
    <property type="component" value="Chromosome"/>
</dbReference>
<feature type="transmembrane region" description="Helical" evidence="6">
    <location>
        <begin position="221"/>
        <end position="250"/>
    </location>
</feature>
<reference evidence="7 10" key="3">
    <citation type="submission" date="2018-08" db="EMBL/GenBank/DDBJ databases">
        <title>Complete genome of the Arcobacter marinus type strain JCM 15502.</title>
        <authorList>
            <person name="Miller W.G."/>
            <person name="Yee E."/>
            <person name="Huynh S."/>
            <person name="Parker C.T."/>
        </authorList>
    </citation>
    <scope>NUCLEOTIDE SEQUENCE [LARGE SCALE GENOMIC DNA]</scope>
    <source>
        <strain evidence="7 10">JCM 15502</strain>
    </source>
</reference>
<feature type="transmembrane region" description="Helical" evidence="6">
    <location>
        <begin position="288"/>
        <end position="312"/>
    </location>
</feature>
<evidence type="ECO:0000313" key="9">
    <source>
        <dbReference type="Proteomes" id="UP000224740"/>
    </source>
</evidence>
<accession>A0A347TNV5</accession>
<reference evidence="8" key="2">
    <citation type="submission" date="2017-09" db="EMBL/GenBank/DDBJ databases">
        <authorList>
            <person name="Perez-Cataluna A."/>
            <person name="Figueras M.J."/>
            <person name="Salas-Masso N."/>
        </authorList>
    </citation>
    <scope>NUCLEOTIDE SEQUENCE</scope>
    <source>
        <strain evidence="8">CECT 7727</strain>
    </source>
</reference>
<feature type="transmembrane region" description="Helical" evidence="6">
    <location>
        <begin position="137"/>
        <end position="159"/>
    </location>
</feature>
<feature type="transmembrane region" description="Helical" evidence="6">
    <location>
        <begin position="7"/>
        <end position="24"/>
    </location>
</feature>
<reference evidence="9" key="1">
    <citation type="submission" date="2017-09" db="EMBL/GenBank/DDBJ databases">
        <title>Arcobacter canalis sp. nov., a new species isolated from a water canal contaminated with urban sewage.</title>
        <authorList>
            <person name="Perez-Cataluna A."/>
            <person name="Salas-Masso N."/>
            <person name="Figueras M.J."/>
        </authorList>
    </citation>
    <scope>NUCLEOTIDE SEQUENCE [LARGE SCALE GENOMIC DNA]</scope>
    <source>
        <strain evidence="9">CECT 7727</strain>
    </source>
</reference>
<keyword evidence="9" id="KW-1185">Reference proteome</keyword>
<dbReference type="EMBL" id="CP032101">
    <property type="protein sequence ID" value="AXX88283.1"/>
    <property type="molecule type" value="Genomic_DNA"/>
</dbReference>
<dbReference type="Pfam" id="PF01594">
    <property type="entry name" value="AI-2E_transport"/>
    <property type="match status" value="1"/>
</dbReference>
<dbReference type="InterPro" id="IPR002549">
    <property type="entry name" value="AI-2E-like"/>
</dbReference>
<evidence type="ECO:0000256" key="6">
    <source>
        <dbReference type="SAM" id="Phobius"/>
    </source>
</evidence>
<evidence type="ECO:0000256" key="1">
    <source>
        <dbReference type="ARBA" id="ARBA00004141"/>
    </source>
</evidence>
<feature type="transmembrane region" description="Helical" evidence="6">
    <location>
        <begin position="59"/>
        <end position="80"/>
    </location>
</feature>
<evidence type="ECO:0000256" key="4">
    <source>
        <dbReference type="ARBA" id="ARBA00022989"/>
    </source>
</evidence>
<comment type="subcellular location">
    <subcellularLocation>
        <location evidence="1">Membrane</location>
        <topology evidence="1">Multi-pass membrane protein</topology>
    </subcellularLocation>
</comment>
<dbReference type="Proteomes" id="UP000224740">
    <property type="component" value="Unassembled WGS sequence"/>
</dbReference>
<keyword evidence="4 6" id="KW-1133">Transmembrane helix</keyword>
<evidence type="ECO:0000256" key="5">
    <source>
        <dbReference type="ARBA" id="ARBA00023136"/>
    </source>
</evidence>
<keyword evidence="5 6" id="KW-0472">Membrane</keyword>
<keyword evidence="3 6" id="KW-0812">Transmembrane</keyword>
<dbReference type="GO" id="GO:0016020">
    <property type="term" value="C:membrane"/>
    <property type="evidence" value="ECO:0007669"/>
    <property type="project" value="UniProtKB-SubCell"/>
</dbReference>
<feature type="transmembrane region" description="Helical" evidence="6">
    <location>
        <begin position="257"/>
        <end position="276"/>
    </location>
</feature>
<feature type="transmembrane region" description="Helical" evidence="6">
    <location>
        <begin position="30"/>
        <end position="52"/>
    </location>
</feature>
<dbReference type="RefSeq" id="WP_099312605.1">
    <property type="nucleotide sequence ID" value="NZ_CP032101.1"/>
</dbReference>
<protein>
    <submittedName>
        <fullName evidence="8">AI-2E family transporter</fullName>
    </submittedName>
    <submittedName>
        <fullName evidence="7">Putative autoinducer 2 (AI-2E family) transporter</fullName>
    </submittedName>
</protein>
<dbReference type="KEGG" id="amar:AMRN_2582"/>
<dbReference type="PANTHER" id="PTHR21716">
    <property type="entry name" value="TRANSMEMBRANE PROTEIN"/>
    <property type="match status" value="1"/>
</dbReference>
<evidence type="ECO:0000256" key="2">
    <source>
        <dbReference type="ARBA" id="ARBA00009773"/>
    </source>
</evidence>
<proteinExistence type="inferred from homology"/>
<dbReference type="PANTHER" id="PTHR21716:SF64">
    <property type="entry name" value="AI-2 TRANSPORT PROTEIN TQSA"/>
    <property type="match status" value="1"/>
</dbReference>
<gene>
    <name evidence="7" type="ORF">AMRN_2582</name>
    <name evidence="8" type="ORF">CPH92_13390</name>
</gene>
<sequence length="345" mass="39115">MLEKTNLKYYFFYIATSVIIVAGFKAASEVIIILLLAIFIASILSAFLNFLTAKKIPKLLAYMILISVLAVLILLLTYMLNSSLTNFATNLPDYEQKIKDSIVLLINYAQEFGFTVNKDEILKAINFSYFFKFTTDIIGNIGSIFSKALLVFIGVAFILSETKVFEKKLKVIFNKDKTRLLNFRLFSQNLQKYFTVKTFTSFLTGSFIFITLFFFNIDYPILWAVVAFLFNFIPVVGSIVAAIPAVLLSLVAGDFEVTIWLIVIYMIVNITISNVLEPKFMGKELGLSPMIIFFSLIFWGWILGIVGMFLAVPITMTLKIAFESANNTRWIGVLLSDLSRRNSRI</sequence>
<dbReference type="EMBL" id="NXAO01000075">
    <property type="protein sequence ID" value="PHO14145.1"/>
    <property type="molecule type" value="Genomic_DNA"/>
</dbReference>
<dbReference type="AlphaFoldDB" id="A0A347TNV5"/>
<organism evidence="7 10">
    <name type="scientific">Malaciobacter marinus</name>
    <dbReference type="NCBI Taxonomy" id="505249"/>
    <lineage>
        <taxon>Bacteria</taxon>
        <taxon>Pseudomonadati</taxon>
        <taxon>Campylobacterota</taxon>
        <taxon>Epsilonproteobacteria</taxon>
        <taxon>Campylobacterales</taxon>
        <taxon>Arcobacteraceae</taxon>
        <taxon>Malaciobacter</taxon>
    </lineage>
</organism>
<evidence type="ECO:0000313" key="10">
    <source>
        <dbReference type="Proteomes" id="UP000264693"/>
    </source>
</evidence>
<feature type="transmembrane region" description="Helical" evidence="6">
    <location>
        <begin position="194"/>
        <end position="215"/>
    </location>
</feature>
<name>A0A347TNV5_9BACT</name>
<evidence type="ECO:0000313" key="7">
    <source>
        <dbReference type="EMBL" id="AXX88283.1"/>
    </source>
</evidence>
<evidence type="ECO:0000313" key="8">
    <source>
        <dbReference type="EMBL" id="PHO14145.1"/>
    </source>
</evidence>
<dbReference type="GO" id="GO:0055085">
    <property type="term" value="P:transmembrane transport"/>
    <property type="evidence" value="ECO:0007669"/>
    <property type="project" value="TreeGrafter"/>
</dbReference>
<evidence type="ECO:0000256" key="3">
    <source>
        <dbReference type="ARBA" id="ARBA00022692"/>
    </source>
</evidence>